<dbReference type="EMBL" id="JAFKCV010000016">
    <property type="protein sequence ID" value="MBN7827291.1"/>
    <property type="molecule type" value="Genomic_DNA"/>
</dbReference>
<proteinExistence type="predicted"/>
<keyword evidence="1" id="KW-0418">Kinase</keyword>
<protein>
    <submittedName>
        <fullName evidence="1">HprK-related kinase A</fullName>
    </submittedName>
</protein>
<dbReference type="AlphaFoldDB" id="A0A939DSV3"/>
<dbReference type="Gene3D" id="3.40.50.300">
    <property type="entry name" value="P-loop containing nucleotide triphosphate hydrolases"/>
    <property type="match status" value="1"/>
</dbReference>
<dbReference type="GO" id="GO:0016301">
    <property type="term" value="F:kinase activity"/>
    <property type="evidence" value="ECO:0007669"/>
    <property type="project" value="UniProtKB-KW"/>
</dbReference>
<reference evidence="1" key="1">
    <citation type="submission" date="2021-03" db="EMBL/GenBank/DDBJ databases">
        <title>novel species isolated from a fishpond in China.</title>
        <authorList>
            <person name="Lu H."/>
            <person name="Cai Z."/>
        </authorList>
    </citation>
    <scope>NUCLEOTIDE SEQUENCE</scope>
    <source>
        <strain evidence="1">JCM 30855</strain>
    </source>
</reference>
<dbReference type="RefSeq" id="WP_206575403.1">
    <property type="nucleotide sequence ID" value="NZ_JAFKCV010000016.1"/>
</dbReference>
<evidence type="ECO:0000313" key="2">
    <source>
        <dbReference type="Proteomes" id="UP000664654"/>
    </source>
</evidence>
<dbReference type="Proteomes" id="UP000664654">
    <property type="component" value="Unassembled WGS sequence"/>
</dbReference>
<dbReference type="InterPro" id="IPR027600">
    <property type="entry name" value="HprK-rel_A"/>
</dbReference>
<evidence type="ECO:0000313" key="1">
    <source>
        <dbReference type="EMBL" id="MBN7827291.1"/>
    </source>
</evidence>
<gene>
    <name evidence="1" type="ORF">J0A66_18810</name>
</gene>
<dbReference type="NCBIfam" id="TIGR04352">
    <property type="entry name" value="HprK_rel_A"/>
    <property type="match status" value="1"/>
</dbReference>
<keyword evidence="1" id="KW-0808">Transferase</keyword>
<dbReference type="SUPFAM" id="SSF53795">
    <property type="entry name" value="PEP carboxykinase-like"/>
    <property type="match status" value="1"/>
</dbReference>
<sequence>MSLSKVSSLSDAQLIARLSQGGLPIRVGRFTARVSSAIAQVSQDIRSMYADADLLEDSYIDFTISLQRSSGLRRWFKRQVVFSFHDQTPFLPLPEDQSLPLMEWALNWCVSNHYHQALVVHAAVVEKYGKALILPGQPGAGKSTLCAALVTLGGFRLLSDELTLLDLQSGRILPNPRPISLKNKAIEIIRELVPDSRISRVVHDTQKGSVGLLKPPANSLRDWQEEALPGAVVFPRFNPAVKGGTLQEMNKGVAFMQIANQSFNYSVLAEKGFNAIALHLDQAKCFAFEYDGNLDAAVAAMDELLADVG</sequence>
<dbReference type="InterPro" id="IPR027417">
    <property type="entry name" value="P-loop_NTPase"/>
</dbReference>
<comment type="caution">
    <text evidence="1">The sequence shown here is derived from an EMBL/GenBank/DDBJ whole genome shotgun (WGS) entry which is preliminary data.</text>
</comment>
<accession>A0A939DSV3</accession>
<organism evidence="1 2">
    <name type="scientific">Bowmanella dokdonensis</name>
    <dbReference type="NCBI Taxonomy" id="751969"/>
    <lineage>
        <taxon>Bacteria</taxon>
        <taxon>Pseudomonadati</taxon>
        <taxon>Pseudomonadota</taxon>
        <taxon>Gammaproteobacteria</taxon>
        <taxon>Alteromonadales</taxon>
        <taxon>Alteromonadaceae</taxon>
        <taxon>Bowmanella</taxon>
    </lineage>
</organism>
<keyword evidence="2" id="KW-1185">Reference proteome</keyword>
<name>A0A939DSV3_9ALTE</name>